<organism evidence="15 16">
    <name type="scientific">Schistosoma bovis</name>
    <name type="common">Blood fluke</name>
    <dbReference type="NCBI Taxonomy" id="6184"/>
    <lineage>
        <taxon>Eukaryota</taxon>
        <taxon>Metazoa</taxon>
        <taxon>Spiralia</taxon>
        <taxon>Lophotrochozoa</taxon>
        <taxon>Platyhelminthes</taxon>
        <taxon>Trematoda</taxon>
        <taxon>Digenea</taxon>
        <taxon>Strigeidida</taxon>
        <taxon>Schistosomatoidea</taxon>
        <taxon>Schistosomatidae</taxon>
        <taxon>Schistosoma</taxon>
    </lineage>
</organism>
<dbReference type="GO" id="GO:0006433">
    <property type="term" value="P:prolyl-tRNA aminoacylation"/>
    <property type="evidence" value="ECO:0007669"/>
    <property type="project" value="InterPro"/>
</dbReference>
<dbReference type="Pfam" id="PF09180">
    <property type="entry name" value="ProRS-C_1"/>
    <property type="match status" value="1"/>
</dbReference>
<evidence type="ECO:0000256" key="8">
    <source>
        <dbReference type="ARBA" id="ARBA00022840"/>
    </source>
</evidence>
<dbReference type="PROSITE" id="PS00178">
    <property type="entry name" value="AA_TRNA_LIGASE_I"/>
    <property type="match status" value="1"/>
</dbReference>
<dbReference type="Pfam" id="PF03950">
    <property type="entry name" value="tRNA-synt_1c_C"/>
    <property type="match status" value="2"/>
</dbReference>
<dbReference type="InterPro" id="IPR001412">
    <property type="entry name" value="aa-tRNA-synth_I_CS"/>
</dbReference>
<feature type="compositionally biased region" description="Basic and acidic residues" evidence="13">
    <location>
        <begin position="1085"/>
        <end position="1119"/>
    </location>
</feature>
<name>A0A430QI21_SCHBO</name>
<dbReference type="GO" id="GO:0017101">
    <property type="term" value="C:aminoacyl-tRNA synthetase multienzyme complex"/>
    <property type="evidence" value="ECO:0007669"/>
    <property type="project" value="UniProtKB-ARBA"/>
</dbReference>
<comment type="caution">
    <text evidence="15">The sequence shown here is derived from an EMBL/GenBank/DDBJ whole genome shotgun (WGS) entry which is preliminary data.</text>
</comment>
<comment type="similarity">
    <text evidence="2">Belongs to the class-I aminoacyl-tRNA synthetase family. Glutamate--tRNA ligase type 2 subfamily.</text>
</comment>
<dbReference type="Pfam" id="PF00749">
    <property type="entry name" value="tRNA-synt_1c"/>
    <property type="match status" value="2"/>
</dbReference>
<dbReference type="Gene3D" id="2.40.240.10">
    <property type="entry name" value="Ribosomal Protein L25, Chain P"/>
    <property type="match status" value="1"/>
</dbReference>
<dbReference type="InterPro" id="IPR020059">
    <property type="entry name" value="Glu/Gln-tRNA-synth_Ib_codon-bd"/>
</dbReference>
<protein>
    <recommendedName>
        <fullName evidence="11">Glutamyl-tRNA synthetase</fullName>
        <ecNumber evidence="3">6.1.1.15</ecNumber>
        <ecNumber evidence="4">6.1.1.17</ecNumber>
    </recommendedName>
</protein>
<dbReference type="FunFam" id="1.10.1160.10:FF:000001">
    <property type="entry name" value="Glutamine--tRNA ligase"/>
    <property type="match status" value="2"/>
</dbReference>
<dbReference type="FunFam" id="3.40.50.800:FF:000005">
    <property type="entry name" value="bifunctional glutamate/proline--tRNA ligase"/>
    <property type="match status" value="1"/>
</dbReference>
<dbReference type="SUPFAM" id="SSF52954">
    <property type="entry name" value="Class II aaRS ABD-related"/>
    <property type="match status" value="1"/>
</dbReference>
<dbReference type="Proteomes" id="UP000290809">
    <property type="component" value="Unassembled WGS sequence"/>
</dbReference>
<dbReference type="InterPro" id="IPR049437">
    <property type="entry name" value="tRNA-synt_1c_C2"/>
</dbReference>
<dbReference type="GO" id="GO:0005829">
    <property type="term" value="C:cytosol"/>
    <property type="evidence" value="ECO:0007669"/>
    <property type="project" value="TreeGrafter"/>
</dbReference>
<keyword evidence="9" id="KW-0648">Protein biosynthesis</keyword>
<dbReference type="PROSITE" id="PS50862">
    <property type="entry name" value="AA_TRNA_LIGASE_II"/>
    <property type="match status" value="1"/>
</dbReference>
<dbReference type="InterPro" id="IPR036282">
    <property type="entry name" value="Glutathione-S-Trfase_C_sf"/>
</dbReference>
<dbReference type="EMBL" id="QMKO01001689">
    <property type="protein sequence ID" value="RTG87340.1"/>
    <property type="molecule type" value="Genomic_DNA"/>
</dbReference>
<comment type="subcellular location">
    <subcellularLocation>
        <location evidence="1">Cytoplasm</location>
    </subcellularLocation>
</comment>
<dbReference type="GO" id="GO:0004827">
    <property type="term" value="F:proline-tRNA ligase activity"/>
    <property type="evidence" value="ECO:0007669"/>
    <property type="project" value="UniProtKB-EC"/>
</dbReference>
<comment type="catalytic activity">
    <reaction evidence="12">
        <text>tRNA(Glu) + L-glutamate + ATP = L-glutamyl-tRNA(Glu) + AMP + diphosphate</text>
        <dbReference type="Rhea" id="RHEA:23540"/>
        <dbReference type="Rhea" id="RHEA-COMP:9663"/>
        <dbReference type="Rhea" id="RHEA-COMP:9680"/>
        <dbReference type="ChEBI" id="CHEBI:29985"/>
        <dbReference type="ChEBI" id="CHEBI:30616"/>
        <dbReference type="ChEBI" id="CHEBI:33019"/>
        <dbReference type="ChEBI" id="CHEBI:78442"/>
        <dbReference type="ChEBI" id="CHEBI:78520"/>
        <dbReference type="ChEBI" id="CHEBI:456215"/>
        <dbReference type="EC" id="6.1.1.17"/>
    </reaction>
</comment>
<dbReference type="InterPro" id="IPR004499">
    <property type="entry name" value="Pro-tRNA-ligase_IIa_arc-type"/>
</dbReference>
<evidence type="ECO:0000256" key="7">
    <source>
        <dbReference type="ARBA" id="ARBA00022741"/>
    </source>
</evidence>
<evidence type="ECO:0000256" key="11">
    <source>
        <dbReference type="ARBA" id="ARBA00030865"/>
    </source>
</evidence>
<dbReference type="EC" id="6.1.1.15" evidence="3"/>
<evidence type="ECO:0000256" key="9">
    <source>
        <dbReference type="ARBA" id="ARBA00022917"/>
    </source>
</evidence>
<dbReference type="Gene3D" id="3.30.930.10">
    <property type="entry name" value="Bira Bifunctional Protein, Domain 2"/>
    <property type="match status" value="1"/>
</dbReference>
<dbReference type="Gene3D" id="3.90.800.10">
    <property type="entry name" value="Glutamyl-tRNA Synthetase, Domain 3"/>
    <property type="match status" value="1"/>
</dbReference>
<keyword evidence="6" id="KW-0436">Ligase</keyword>
<keyword evidence="5" id="KW-0963">Cytoplasm</keyword>
<accession>A0A430QI21</accession>
<keyword evidence="10 15" id="KW-0030">Aminoacyl-tRNA synthetase</keyword>
<gene>
    <name evidence="15" type="ORF">DC041_0001551</name>
</gene>
<dbReference type="InterPro" id="IPR050132">
    <property type="entry name" value="Gln/Glu-tRNA_Ligase"/>
</dbReference>
<dbReference type="PANTHER" id="PTHR43097">
    <property type="entry name" value="GLUTAMINE-TRNA LIGASE"/>
    <property type="match status" value="1"/>
</dbReference>
<evidence type="ECO:0000256" key="1">
    <source>
        <dbReference type="ARBA" id="ARBA00004496"/>
    </source>
</evidence>
<dbReference type="GO" id="GO:0005524">
    <property type="term" value="F:ATP binding"/>
    <property type="evidence" value="ECO:0007669"/>
    <property type="project" value="UniProtKB-KW"/>
</dbReference>
<dbReference type="InterPro" id="IPR014729">
    <property type="entry name" value="Rossmann-like_a/b/a_fold"/>
</dbReference>
<dbReference type="PANTHER" id="PTHR43097:SF5">
    <property type="entry name" value="GLUTAMATE--TRNA LIGASE"/>
    <property type="match status" value="1"/>
</dbReference>
<dbReference type="Pfam" id="PF20974">
    <property type="entry name" value="tRNA-synt_1c_C2"/>
    <property type="match status" value="1"/>
</dbReference>
<evidence type="ECO:0000256" key="2">
    <source>
        <dbReference type="ARBA" id="ARBA00008927"/>
    </source>
</evidence>
<dbReference type="Gene3D" id="1.20.1050.130">
    <property type="match status" value="2"/>
</dbReference>
<dbReference type="InterPro" id="IPR033721">
    <property type="entry name" value="ProRS_core_arch_euk"/>
</dbReference>
<dbReference type="PRINTS" id="PR00987">
    <property type="entry name" value="TRNASYNTHGLU"/>
</dbReference>
<dbReference type="InterPro" id="IPR011035">
    <property type="entry name" value="Ribosomal_bL25/Gln-tRNA_synth"/>
</dbReference>
<dbReference type="Gene3D" id="1.10.1160.10">
    <property type="entry name" value="Glutamyl-trna Synthetase, Domain 2"/>
    <property type="match status" value="2"/>
</dbReference>
<dbReference type="NCBIfam" id="TIGR00408">
    <property type="entry name" value="proS_fam_I"/>
    <property type="match status" value="1"/>
</dbReference>
<dbReference type="InterPro" id="IPR020058">
    <property type="entry name" value="Glu/Gln-tRNA-synth_Ib_cat-dom"/>
</dbReference>
<dbReference type="GO" id="GO:0006424">
    <property type="term" value="P:glutamyl-tRNA aminoacylation"/>
    <property type="evidence" value="ECO:0007669"/>
    <property type="project" value="InterPro"/>
</dbReference>
<dbReference type="Gene3D" id="3.30.110.30">
    <property type="entry name" value="C-terminal domain of ProRS"/>
    <property type="match status" value="1"/>
</dbReference>
<dbReference type="FunFam" id="3.30.110.30:FF:000001">
    <property type="entry name" value="Bifunctional glutamate/proline--tRNA ligase"/>
    <property type="match status" value="1"/>
</dbReference>
<dbReference type="SUPFAM" id="SSF64586">
    <property type="entry name" value="C-terminal domain of ProRS"/>
    <property type="match status" value="1"/>
</dbReference>
<evidence type="ECO:0000256" key="4">
    <source>
        <dbReference type="ARBA" id="ARBA00012835"/>
    </source>
</evidence>
<feature type="region of interest" description="Disordered" evidence="13">
    <location>
        <begin position="1053"/>
        <end position="1119"/>
    </location>
</feature>
<evidence type="ECO:0000256" key="3">
    <source>
        <dbReference type="ARBA" id="ARBA00012831"/>
    </source>
</evidence>
<keyword evidence="16" id="KW-1185">Reference proteome</keyword>
<dbReference type="Pfam" id="PF03129">
    <property type="entry name" value="HGTP_anticodon"/>
    <property type="match status" value="1"/>
</dbReference>
<dbReference type="STRING" id="6184.A0A430QI21"/>
<keyword evidence="7" id="KW-0547">Nucleotide-binding</keyword>
<dbReference type="SUPFAM" id="SSF50715">
    <property type="entry name" value="Ribosomal protein L25-like"/>
    <property type="match status" value="2"/>
</dbReference>
<dbReference type="EC" id="6.1.1.17" evidence="4"/>
<dbReference type="InterPro" id="IPR004526">
    <property type="entry name" value="Glu-tRNA-synth_arc/euk"/>
</dbReference>
<dbReference type="CDD" id="cd00778">
    <property type="entry name" value="ProRS_core_arch_euk"/>
    <property type="match status" value="1"/>
</dbReference>
<dbReference type="InterPro" id="IPR020056">
    <property type="entry name" value="Rbsml_bL25/Gln-tRNA_synth_N"/>
</dbReference>
<dbReference type="Pfam" id="PF00587">
    <property type="entry name" value="tRNA-synt_2b"/>
    <property type="match status" value="1"/>
</dbReference>
<sequence>MCVCLEALEDYLKYHIPGLSEDSLRLALKGIAGKDDLQTYNWVRFAIVYLQPQCDFTWAGKEIDKALVNSTYINGSEFSLSDLAIWAFLESLEALEDYLKYHIPGLSEDSLRLALKGIAGKDDLQTYNWVRFAIVYLQPQCDFTWAGKEIDKALVNSTYINGSEFSLSDLAIWAFLEINPDWQKLNESYRTNSSVKSFVNLKQYYDRLITLPSVRKLRTEIYESRLQSKSVSVNSEPSSNAVGKTHASDMLFEMGGKFGELPGAKVGEVVVRFPPEASGYLHIGHAKAALLNQHYRDIFKGRLILRFDDTNPDKEKEDFEKSILSDLPRIGVTWDTISSTSDHFDEMLKLCEQLIKEGKAYVDNTDMETIRVQREARQMSACRDNCKTIEQNLAWWEEMKKGTEQGLKCCVRAKIDMSSNNGALRDPTIYRCKIEPHVRTGSKYKVYPLYDFACPIVDSIEGVTHALRTSEYNDRNEQYAWICKSLGIRCPIVIDYSRLALQNTVLSKRKLAWFVEEGIVDGWDDPRMPTVSGILRRGMTAEGLRQFILAQGSSRSSALMEWDKIWSFNKKIIEPVAPRTTALLLDSSYMGHNGTPPGLVRVHVHGQTGYTEKKVQIHPKNESLGYRSILLGPEVFVEQADALCFKKGENVTFINWGNLRIVDIHKQGQLIVSIDACLNLEDTDYKKTLKITWLTDPKDSHLPLIPVSCLTYDNLLNKAILGKDDDFKLYVNKYSKLCFDTMLGIRCPIVIDYSRLALQNTVLSKRKLAWFVEEGIVDGWDDPRMPTVSGILRRGMTAEGLRQFILAQGSSRSSALMEWDKIWSFNKKIIEPVAPRTTALLLDSSYKGHNGTPPGLVRVHVHGQTGYTEKKVQIHPKNESLGYRSILLGPEVFVEQADALCFKKGENVTFINWGNLRIVDIHKQGQLIVSIDACLNLEDTDYKKTLKITWLTDPKDSHLPLIPVSCLTYDNLLNKAILGKDDDFKLYVNKYSKKEQCLLGDPDLCHVKKGDIIQIQRRGFYICDAPYESACLATGHESPCVLINIPDGSSKDDTTVINSKVESSKSGSVKTNKKTVKIENLTPEEAAKAAEQQRRKEEKKEARKEGKLKAKQQKTSENELRTTVISHETISKQTCDKLIYERSNHVDSIKCEQSIPASSKVVVKNEKEEKPLLKKSGTKKQSKLAIEASKETDFSDWYSELIIKSELLDYYDISGCYILRPWAYHMWQSIQRFMDEKLKVAWVTKSGDTDLTEPIAIRPTSETIMYPIFAKWIQSHRDLPLRINQWSNVVRWEFKHPQPFLRTREFLWQEGHTAFAEKADAEAEVRVILDLYAEVYEYLLAVPVVKGNNNSNNRRKTEREKFAGADYTTTVEIYIAGNGRAIQGATSHHLGQNFSRMFDVTYDHPVTGKPAYVYQNSWGLTTRTLGVLIMVHSDDKGLVLPPRVAPYQIVIVPCGITAKTTVQERETLLSAAHSILELLNKSKQFRVYCDDRDNVSPGWKFNHWELKGVPIRLEIGPQEVTDKKVCLVLRHNGERVNVPIGSLINELPRILDDIHSAMFNKATKSLASHVMPVNNMNELCTALDQKSLALAPFCCDRDCEEVIKHESARNVIVEPGAPAMGAKSLCIPFACDFNPTLVCGSPIPDTPCFNRQHCSRKAVSYTLFGRSY</sequence>
<dbReference type="SUPFAM" id="SSF47616">
    <property type="entry name" value="GST C-terminal domain-like"/>
    <property type="match status" value="1"/>
</dbReference>
<keyword evidence="8" id="KW-0067">ATP-binding</keyword>
<dbReference type="InterPro" id="IPR045864">
    <property type="entry name" value="aa-tRNA-synth_II/BPL/LPL"/>
</dbReference>
<dbReference type="InterPro" id="IPR006195">
    <property type="entry name" value="aa-tRNA-synth_II"/>
</dbReference>
<dbReference type="SUPFAM" id="SSF52374">
    <property type="entry name" value="Nucleotidylyl transferase"/>
    <property type="match status" value="2"/>
</dbReference>
<evidence type="ECO:0000256" key="12">
    <source>
        <dbReference type="ARBA" id="ARBA00048351"/>
    </source>
</evidence>
<evidence type="ECO:0000256" key="6">
    <source>
        <dbReference type="ARBA" id="ARBA00022598"/>
    </source>
</evidence>
<dbReference type="InterPro" id="IPR000924">
    <property type="entry name" value="Glu/Gln-tRNA-synth"/>
</dbReference>
<feature type="compositionally biased region" description="Low complexity" evidence="13">
    <location>
        <begin position="1059"/>
        <end position="1070"/>
    </location>
</feature>
<dbReference type="GO" id="GO:0017102">
    <property type="term" value="C:methionyl glutamyl tRNA synthetase complex"/>
    <property type="evidence" value="ECO:0007669"/>
    <property type="project" value="TreeGrafter"/>
</dbReference>
<dbReference type="FunFam" id="3.40.50.620:FF:000070">
    <property type="entry name" value="Bifunctional glutamate/proline--tRNA ligase"/>
    <property type="match status" value="1"/>
</dbReference>
<dbReference type="InterPro" id="IPR016061">
    <property type="entry name" value="Pro-tRNA_ligase_II_C"/>
</dbReference>
<dbReference type="SUPFAM" id="SSF55681">
    <property type="entry name" value="Class II aaRS and biotin synthetases"/>
    <property type="match status" value="1"/>
</dbReference>
<proteinExistence type="inferred from homology"/>
<evidence type="ECO:0000259" key="14">
    <source>
        <dbReference type="PROSITE" id="PS50862"/>
    </source>
</evidence>
<feature type="domain" description="Aminoacyl-transfer RNA synthetases class-II family profile" evidence="14">
    <location>
        <begin position="1233"/>
        <end position="1441"/>
    </location>
</feature>
<evidence type="ECO:0000256" key="10">
    <source>
        <dbReference type="ARBA" id="ARBA00023146"/>
    </source>
</evidence>
<evidence type="ECO:0000313" key="16">
    <source>
        <dbReference type="Proteomes" id="UP000290809"/>
    </source>
</evidence>
<evidence type="ECO:0000256" key="13">
    <source>
        <dbReference type="SAM" id="MobiDB-lite"/>
    </source>
</evidence>
<dbReference type="InterPro" id="IPR020061">
    <property type="entry name" value="Glu_tRNA_lig_a-bdl"/>
</dbReference>
<dbReference type="Gene3D" id="3.40.50.800">
    <property type="entry name" value="Anticodon-binding domain"/>
    <property type="match status" value="1"/>
</dbReference>
<evidence type="ECO:0000313" key="15">
    <source>
        <dbReference type="EMBL" id="RTG87340.1"/>
    </source>
</evidence>
<dbReference type="InterPro" id="IPR017449">
    <property type="entry name" value="Pro-tRNA_synth_II"/>
</dbReference>
<dbReference type="SMART" id="SM00946">
    <property type="entry name" value="ProRS-C_1"/>
    <property type="match status" value="1"/>
</dbReference>
<reference evidence="15 16" key="1">
    <citation type="journal article" date="2019" name="PLoS Pathog.">
        <title>Genome sequence of the bovine parasite Schistosoma bovis Tanzania.</title>
        <authorList>
            <person name="Oey H."/>
            <person name="Zakrzewski M."/>
            <person name="Gobert G."/>
            <person name="Gravermann K."/>
            <person name="Stoye J."/>
            <person name="Jones M."/>
            <person name="Mcmanus D."/>
            <person name="Krause L."/>
        </authorList>
    </citation>
    <scope>NUCLEOTIDE SEQUENCE [LARGE SCALE GENOMIC DNA]</scope>
    <source>
        <strain evidence="15 16">TAN1997</strain>
    </source>
</reference>
<dbReference type="InterPro" id="IPR002314">
    <property type="entry name" value="aa-tRNA-synt_IIb"/>
</dbReference>
<dbReference type="InterPro" id="IPR036621">
    <property type="entry name" value="Anticodon-bd_dom_sf"/>
</dbReference>
<dbReference type="InterPro" id="IPR004154">
    <property type="entry name" value="Anticodon-bd"/>
</dbReference>
<dbReference type="Gene3D" id="3.40.50.620">
    <property type="entry name" value="HUPs"/>
    <property type="match status" value="1"/>
</dbReference>
<dbReference type="NCBIfam" id="TIGR00463">
    <property type="entry name" value="gltX_arch"/>
    <property type="match status" value="1"/>
</dbReference>
<dbReference type="FunFam" id="3.90.800.10:FF:000001">
    <property type="entry name" value="Glutamine--tRNA ligase"/>
    <property type="match status" value="1"/>
</dbReference>
<evidence type="ECO:0000256" key="5">
    <source>
        <dbReference type="ARBA" id="ARBA00022490"/>
    </source>
</evidence>
<dbReference type="CDD" id="cd00862">
    <property type="entry name" value="ProRS_anticodon_zinc"/>
    <property type="match status" value="1"/>
</dbReference>
<dbReference type="GO" id="GO:0004818">
    <property type="term" value="F:glutamate-tRNA ligase activity"/>
    <property type="evidence" value="ECO:0007669"/>
    <property type="project" value="UniProtKB-EC"/>
</dbReference>